<accession>A0AAV7HZH8</accession>
<evidence type="ECO:0000313" key="1">
    <source>
        <dbReference type="EMBL" id="KAH0537908.1"/>
    </source>
</evidence>
<evidence type="ECO:0000313" key="2">
    <source>
        <dbReference type="Proteomes" id="UP000826195"/>
    </source>
</evidence>
<proteinExistence type="predicted"/>
<dbReference type="Proteomes" id="UP000826195">
    <property type="component" value="Unassembled WGS sequence"/>
</dbReference>
<gene>
    <name evidence="1" type="ORF">KQX54_001475</name>
</gene>
<dbReference type="AlphaFoldDB" id="A0AAV7HZH8"/>
<keyword evidence="2" id="KW-1185">Reference proteome</keyword>
<dbReference type="EMBL" id="JAHXZJ010002612">
    <property type="protein sequence ID" value="KAH0537908.1"/>
    <property type="molecule type" value="Genomic_DNA"/>
</dbReference>
<sequence>MSKEFHQLLRSEHHTNQLLKFKDKFLTCPFESRLEVNLEGVSNSRTETQQTAGAQQQRATVGRIVVSLEVVNATGKQTVENVDKSSIHCTLILPVQFAQVNSCLFCDHNGPEDNNYIIIKNKKKKKKKE</sequence>
<organism evidence="1 2">
    <name type="scientific">Cotesia glomerata</name>
    <name type="common">Lepidopteran parasitic wasp</name>
    <name type="synonym">Apanteles glomeratus</name>
    <dbReference type="NCBI Taxonomy" id="32391"/>
    <lineage>
        <taxon>Eukaryota</taxon>
        <taxon>Metazoa</taxon>
        <taxon>Ecdysozoa</taxon>
        <taxon>Arthropoda</taxon>
        <taxon>Hexapoda</taxon>
        <taxon>Insecta</taxon>
        <taxon>Pterygota</taxon>
        <taxon>Neoptera</taxon>
        <taxon>Endopterygota</taxon>
        <taxon>Hymenoptera</taxon>
        <taxon>Apocrita</taxon>
        <taxon>Ichneumonoidea</taxon>
        <taxon>Braconidae</taxon>
        <taxon>Microgastrinae</taxon>
        <taxon>Cotesia</taxon>
    </lineage>
</organism>
<comment type="caution">
    <text evidence="1">The sequence shown here is derived from an EMBL/GenBank/DDBJ whole genome shotgun (WGS) entry which is preliminary data.</text>
</comment>
<reference evidence="1 2" key="1">
    <citation type="journal article" date="2021" name="J. Hered.">
        <title>A chromosome-level genome assembly of the parasitoid wasp, Cotesia glomerata (Hymenoptera: Braconidae).</title>
        <authorList>
            <person name="Pinto B.J."/>
            <person name="Weis J.J."/>
            <person name="Gamble T."/>
            <person name="Ode P.J."/>
            <person name="Paul R."/>
            <person name="Zaspel J.M."/>
        </authorList>
    </citation>
    <scope>NUCLEOTIDE SEQUENCE [LARGE SCALE GENOMIC DNA]</scope>
    <source>
        <strain evidence="1">CgM1</strain>
    </source>
</reference>
<protein>
    <submittedName>
        <fullName evidence="1">Uncharacterized protein</fullName>
    </submittedName>
</protein>
<name>A0AAV7HZH8_COTGL</name>